<dbReference type="InterPro" id="IPR037479">
    <property type="entry name" value="Tauto_MSAD"/>
</dbReference>
<name>A0A1I4FC95_9HYPH</name>
<dbReference type="Gene3D" id="3.30.429.10">
    <property type="entry name" value="Macrophage Migration Inhibitory Factor"/>
    <property type="match status" value="1"/>
</dbReference>
<sequence>MPIIRISLRAGTPPAHRTALVEGVYAALRETFAVAEGDLFAFVHEHEAANFHYGPDYLGIHRSDELVTIQITANATRTTAQKRALYAAIARNLGREPGVKPADVLVNLIEVAPENWSFGDGLMSYGPPDP</sequence>
<dbReference type="STRING" id="582667.SAMN05192568_1001174"/>
<accession>A0A1I4FC95</accession>
<dbReference type="OrthoDB" id="9804765at2"/>
<evidence type="ECO:0000313" key="1">
    <source>
        <dbReference type="EMBL" id="SFL14497.1"/>
    </source>
</evidence>
<gene>
    <name evidence="1" type="ORF">SAMN05192568_1001174</name>
</gene>
<protein>
    <submittedName>
        <fullName evidence="1">Tautomerase enzyme</fullName>
    </submittedName>
</protein>
<dbReference type="PANTHER" id="PTHR38460">
    <property type="entry name" value="TAUTOMERASE YOLI-RELATED"/>
    <property type="match status" value="1"/>
</dbReference>
<dbReference type="Proteomes" id="UP000199048">
    <property type="component" value="Unassembled WGS sequence"/>
</dbReference>
<dbReference type="PANTHER" id="PTHR38460:SF1">
    <property type="entry name" value="TAUTOMERASE YOLI-RELATED"/>
    <property type="match status" value="1"/>
</dbReference>
<reference evidence="2" key="1">
    <citation type="submission" date="2016-10" db="EMBL/GenBank/DDBJ databases">
        <authorList>
            <person name="Varghese N."/>
            <person name="Submissions S."/>
        </authorList>
    </citation>
    <scope>NUCLEOTIDE SEQUENCE [LARGE SCALE GENOMIC DNA]</scope>
    <source>
        <strain evidence="2">BL36</strain>
    </source>
</reference>
<proteinExistence type="predicted"/>
<dbReference type="InterPro" id="IPR014347">
    <property type="entry name" value="Tautomerase/MIF_sf"/>
</dbReference>
<evidence type="ECO:0000313" key="2">
    <source>
        <dbReference type="Proteomes" id="UP000199048"/>
    </source>
</evidence>
<dbReference type="RefSeq" id="WP_092036277.1">
    <property type="nucleotide sequence ID" value="NZ_FOTK01000001.1"/>
</dbReference>
<organism evidence="1 2">
    <name type="scientific">Methylobacterium pseudosasicola</name>
    <dbReference type="NCBI Taxonomy" id="582667"/>
    <lineage>
        <taxon>Bacteria</taxon>
        <taxon>Pseudomonadati</taxon>
        <taxon>Pseudomonadota</taxon>
        <taxon>Alphaproteobacteria</taxon>
        <taxon>Hyphomicrobiales</taxon>
        <taxon>Methylobacteriaceae</taxon>
        <taxon>Methylobacterium</taxon>
    </lineage>
</organism>
<dbReference type="EMBL" id="FOTK01000001">
    <property type="protein sequence ID" value="SFL14497.1"/>
    <property type="molecule type" value="Genomic_DNA"/>
</dbReference>
<dbReference type="SUPFAM" id="SSF55331">
    <property type="entry name" value="Tautomerase/MIF"/>
    <property type="match status" value="1"/>
</dbReference>
<dbReference type="Pfam" id="PF14552">
    <property type="entry name" value="Tautomerase_2"/>
    <property type="match status" value="1"/>
</dbReference>
<keyword evidence="2" id="KW-1185">Reference proteome</keyword>
<dbReference type="AlphaFoldDB" id="A0A1I4FC95"/>